<dbReference type="AlphaFoldDB" id="D1CCT4"/>
<protein>
    <submittedName>
        <fullName evidence="1">Uncharacterized protein</fullName>
    </submittedName>
</protein>
<gene>
    <name evidence="1" type="ordered locus">Tter_1693</name>
</gene>
<dbReference type="HOGENOM" id="CLU_3123740_0_0_0"/>
<accession>D1CCT4</accession>
<evidence type="ECO:0000313" key="1">
    <source>
        <dbReference type="EMBL" id="ACZ42599.1"/>
    </source>
</evidence>
<proteinExistence type="predicted"/>
<dbReference type="STRING" id="525904.Tter_1693"/>
<dbReference type="EMBL" id="CP001825">
    <property type="protein sequence ID" value="ACZ42599.1"/>
    <property type="molecule type" value="Genomic_DNA"/>
</dbReference>
<sequence length="50" mass="5611">MADSHVLCTSCGQSYLQVEGVLILQYPPEDINKRGLMDIVGELITFRLDK</sequence>
<evidence type="ECO:0000313" key="2">
    <source>
        <dbReference type="Proteomes" id="UP000000323"/>
    </source>
</evidence>
<dbReference type="KEGG" id="ttr:Tter_1693"/>
<organism evidence="1 2">
    <name type="scientific">Thermobaculum terrenum (strain ATCC BAA-798 / CCMEE 7001 / YNP1)</name>
    <dbReference type="NCBI Taxonomy" id="525904"/>
    <lineage>
        <taxon>Bacteria</taxon>
        <taxon>Bacillati</taxon>
        <taxon>Chloroflexota</taxon>
        <taxon>Chloroflexia</taxon>
        <taxon>Candidatus Thermobaculales</taxon>
        <taxon>Candidatus Thermobaculaceae</taxon>
        <taxon>Thermobaculum</taxon>
    </lineage>
</organism>
<keyword evidence="2" id="KW-1185">Reference proteome</keyword>
<dbReference type="Proteomes" id="UP000000323">
    <property type="component" value="Chromosome 1"/>
</dbReference>
<name>D1CCT4_THET1</name>
<reference evidence="2" key="1">
    <citation type="journal article" date="2010" name="Stand. Genomic Sci.">
        <title>Complete genome sequence of 'Thermobaculum terrenum' type strain (YNP1).</title>
        <authorList>
            <person name="Kiss H."/>
            <person name="Cleland D."/>
            <person name="Lapidus A."/>
            <person name="Lucas S."/>
            <person name="Glavina Del Rio T."/>
            <person name="Nolan M."/>
            <person name="Tice H."/>
            <person name="Han C."/>
            <person name="Goodwin L."/>
            <person name="Pitluck S."/>
            <person name="Liolios K."/>
            <person name="Ivanova N."/>
            <person name="Mavromatis K."/>
            <person name="Ovchinnikova G."/>
            <person name="Pati A."/>
            <person name="Chen A."/>
            <person name="Palaniappan K."/>
            <person name="Land M."/>
            <person name="Hauser L."/>
            <person name="Chang Y."/>
            <person name="Jeffries C."/>
            <person name="Lu M."/>
            <person name="Brettin T."/>
            <person name="Detter J."/>
            <person name="Goker M."/>
            <person name="Tindall B."/>
            <person name="Beck B."/>
            <person name="McDermott T."/>
            <person name="Woyke T."/>
            <person name="Bristow J."/>
            <person name="Eisen J."/>
            <person name="Markowitz V."/>
            <person name="Hugenholtz P."/>
            <person name="Kyrpides N."/>
            <person name="Klenk H."/>
            <person name="Cheng J."/>
        </authorList>
    </citation>
    <scope>NUCLEOTIDE SEQUENCE [LARGE SCALE GENOMIC DNA]</scope>
    <source>
        <strain evidence="2">ATCC BAA-798 / YNP1</strain>
    </source>
</reference>